<keyword evidence="2" id="KW-1185">Reference proteome</keyword>
<gene>
    <name evidence="1" type="ORF">C1H87_10385</name>
</gene>
<organism evidence="1 2">
    <name type="scientific">Flavivirga eckloniae</name>
    <dbReference type="NCBI Taxonomy" id="1803846"/>
    <lineage>
        <taxon>Bacteria</taxon>
        <taxon>Pseudomonadati</taxon>
        <taxon>Bacteroidota</taxon>
        <taxon>Flavobacteriia</taxon>
        <taxon>Flavobacteriales</taxon>
        <taxon>Flavobacteriaceae</taxon>
        <taxon>Flavivirga</taxon>
    </lineage>
</organism>
<sequence length="460" mass="54024">MEKFIIDMKDSLKKDDKSEKIRKAINLTTFGNNRGEIHKGTLKKKGISAFYNTYQKINDAVNEKIKAGSFKEITISNDHKKLQRYFQGENTSGLSVFYWMELQSIIKNIEKELGVSYASHQDNTLYDYLNDEALKFQYHPFPDLGLPNYFYHLLSNGINIKPIKSRRLKVTSDLFKRNKIHITLNSFAHAVALNELTNNKKKLVFIPLFRFNGYGLVIKKELIKSTYSKIEDYVIGDDFEELLKDDEIKFCVEKNTDLHWILYKYLKSHEINITSEKLKEKIFKDVGSFKKEKSIFLLSTNWMNYQSLAKNDKYHVIKGDQFINHNNINGLIFTEQYYIGNKNKVKLLIKNWFAAIKILLKDIANPPDNHLDFYCNNLEKEFNTVLTKEILAENFGKYNKFYENLEQSKAAFGNITDLTKINDYRELCEFIYQKFDANKKFDDSDLTELINRSNIIIDNI</sequence>
<proteinExistence type="predicted"/>
<reference evidence="1 2" key="1">
    <citation type="submission" date="2018-01" db="EMBL/GenBank/DDBJ databases">
        <title>Complete genome sequence of Flavivirga eckloniae ECD14 isolated from seaweed Ecklonia cava.</title>
        <authorList>
            <person name="Lee J.H."/>
            <person name="Baik K.S."/>
            <person name="Seong C.N."/>
        </authorList>
    </citation>
    <scope>NUCLEOTIDE SEQUENCE [LARGE SCALE GENOMIC DNA]</scope>
    <source>
        <strain evidence="1 2">ECD14</strain>
    </source>
</reference>
<evidence type="ECO:0000313" key="1">
    <source>
        <dbReference type="EMBL" id="AUP79085.1"/>
    </source>
</evidence>
<protein>
    <submittedName>
        <fullName evidence="1">Uncharacterized protein</fullName>
    </submittedName>
</protein>
<dbReference type="KEGG" id="fek:C1H87_10385"/>
<name>A0A2K9PPW5_9FLAO</name>
<dbReference type="RefSeq" id="WP_102755740.1">
    <property type="nucleotide sequence ID" value="NZ_CP025791.1"/>
</dbReference>
<evidence type="ECO:0000313" key="2">
    <source>
        <dbReference type="Proteomes" id="UP000235826"/>
    </source>
</evidence>
<dbReference type="AlphaFoldDB" id="A0A2K9PPW5"/>
<dbReference type="Proteomes" id="UP000235826">
    <property type="component" value="Chromosome"/>
</dbReference>
<accession>A0A2K9PPW5</accession>
<dbReference type="EMBL" id="CP025791">
    <property type="protein sequence ID" value="AUP79085.1"/>
    <property type="molecule type" value="Genomic_DNA"/>
</dbReference>